<feature type="compositionally biased region" description="Acidic residues" evidence="5">
    <location>
        <begin position="29"/>
        <end position="38"/>
    </location>
</feature>
<dbReference type="Pfam" id="PF09811">
    <property type="entry name" value="Yae1_N"/>
    <property type="match status" value="1"/>
</dbReference>
<keyword evidence="4" id="KW-0539">Nucleus</keyword>
<organism evidence="7 8">
    <name type="scientific">Canna indica</name>
    <name type="common">Indian-shot</name>
    <dbReference type="NCBI Taxonomy" id="4628"/>
    <lineage>
        <taxon>Eukaryota</taxon>
        <taxon>Viridiplantae</taxon>
        <taxon>Streptophyta</taxon>
        <taxon>Embryophyta</taxon>
        <taxon>Tracheophyta</taxon>
        <taxon>Spermatophyta</taxon>
        <taxon>Magnoliopsida</taxon>
        <taxon>Liliopsida</taxon>
        <taxon>Zingiberales</taxon>
        <taxon>Cannaceae</taxon>
        <taxon>Canna</taxon>
    </lineage>
</organism>
<evidence type="ECO:0000259" key="6">
    <source>
        <dbReference type="Pfam" id="PF09811"/>
    </source>
</evidence>
<sequence length="204" mass="22862">MGDRHLTRSIGELNLETTADPSTGFDQNDQFEDASDDSWCDDGLLSETPDAELNREQKRRHDHFYTVSLLRDGISAGKEASAQVGFNIGFKQSAHDGYKWGIVRGITSAFASLADHSKERLVKKLEDREKFHTLYESAQEISADDVLQMYYNQLLRKSQPDRKPEGNVESASLAEEELECNKLVSLSNALTCLVSESSEIQLSK</sequence>
<evidence type="ECO:0000313" key="8">
    <source>
        <dbReference type="Proteomes" id="UP001327560"/>
    </source>
</evidence>
<comment type="subcellular location">
    <subcellularLocation>
        <location evidence="2">Cytoplasm</location>
    </subcellularLocation>
    <subcellularLocation>
        <location evidence="1">Nucleus</location>
    </subcellularLocation>
</comment>
<evidence type="ECO:0000256" key="4">
    <source>
        <dbReference type="ARBA" id="ARBA00023242"/>
    </source>
</evidence>
<accession>A0AAQ3QN80</accession>
<name>A0AAQ3QN80_9LILI</name>
<dbReference type="EMBL" id="CP136898">
    <property type="protein sequence ID" value="WOL18936.1"/>
    <property type="molecule type" value="Genomic_DNA"/>
</dbReference>
<evidence type="ECO:0000256" key="5">
    <source>
        <dbReference type="SAM" id="MobiDB-lite"/>
    </source>
</evidence>
<dbReference type="PANTHER" id="PTHR18829:SF0">
    <property type="entry name" value="PROTEIN YAE1 HOMOLOG"/>
    <property type="match status" value="1"/>
</dbReference>
<keyword evidence="3" id="KW-0963">Cytoplasm</keyword>
<evidence type="ECO:0000256" key="2">
    <source>
        <dbReference type="ARBA" id="ARBA00004496"/>
    </source>
</evidence>
<dbReference type="PANTHER" id="PTHR18829">
    <property type="entry name" value="PROTEIN YAE1 HOMOLOG"/>
    <property type="match status" value="1"/>
</dbReference>
<dbReference type="GO" id="GO:0005737">
    <property type="term" value="C:cytoplasm"/>
    <property type="evidence" value="ECO:0007669"/>
    <property type="project" value="UniProtKB-SubCell"/>
</dbReference>
<gene>
    <name evidence="7" type="ORF">Cni_G27733</name>
</gene>
<dbReference type="InterPro" id="IPR038881">
    <property type="entry name" value="Yae1-like"/>
</dbReference>
<dbReference type="GO" id="GO:0005634">
    <property type="term" value="C:nucleus"/>
    <property type="evidence" value="ECO:0007669"/>
    <property type="project" value="UniProtKB-SubCell"/>
</dbReference>
<feature type="region of interest" description="Disordered" evidence="5">
    <location>
        <begin position="1"/>
        <end position="38"/>
    </location>
</feature>
<proteinExistence type="predicted"/>
<evidence type="ECO:0000256" key="1">
    <source>
        <dbReference type="ARBA" id="ARBA00004123"/>
    </source>
</evidence>
<dbReference type="AlphaFoldDB" id="A0AAQ3QN80"/>
<dbReference type="InterPro" id="IPR019191">
    <property type="entry name" value="Essential_protein_Yae1_N"/>
</dbReference>
<evidence type="ECO:0000256" key="3">
    <source>
        <dbReference type="ARBA" id="ARBA00022490"/>
    </source>
</evidence>
<feature type="domain" description="Essential protein Yae1 N-terminal" evidence="6">
    <location>
        <begin position="71"/>
        <end position="106"/>
    </location>
</feature>
<dbReference type="Proteomes" id="UP001327560">
    <property type="component" value="Chromosome 9"/>
</dbReference>
<feature type="compositionally biased region" description="Polar residues" evidence="5">
    <location>
        <begin position="15"/>
        <end position="28"/>
    </location>
</feature>
<evidence type="ECO:0000313" key="7">
    <source>
        <dbReference type="EMBL" id="WOL18936.1"/>
    </source>
</evidence>
<reference evidence="7 8" key="1">
    <citation type="submission" date="2023-10" db="EMBL/GenBank/DDBJ databases">
        <title>Chromosome-scale genome assembly provides insights into flower coloration mechanisms of Canna indica.</title>
        <authorList>
            <person name="Li C."/>
        </authorList>
    </citation>
    <scope>NUCLEOTIDE SEQUENCE [LARGE SCALE GENOMIC DNA]</scope>
    <source>
        <tissue evidence="7">Flower</tissue>
    </source>
</reference>
<keyword evidence="8" id="KW-1185">Reference proteome</keyword>
<protein>
    <submittedName>
        <fullName evidence="7">Protein yae1 isoform X3</fullName>
    </submittedName>
</protein>